<dbReference type="InterPro" id="IPR035973">
    <property type="entry name" value="Cyt_c_oxidase_su3-like_sf"/>
</dbReference>
<dbReference type="Gene3D" id="1.20.120.80">
    <property type="entry name" value="Cytochrome c oxidase, subunit III, four-helix bundle"/>
    <property type="match status" value="1"/>
</dbReference>
<evidence type="ECO:0000256" key="6">
    <source>
        <dbReference type="ARBA" id="ARBA00022989"/>
    </source>
</evidence>
<evidence type="ECO:0000256" key="9">
    <source>
        <dbReference type="SAM" id="Phobius"/>
    </source>
</evidence>
<name>A0A2D0VPX6_9CEST</name>
<protein>
    <recommendedName>
        <fullName evidence="3 8">Cytochrome c oxidase subunit 3</fullName>
    </recommendedName>
</protein>
<evidence type="ECO:0000256" key="7">
    <source>
        <dbReference type="ARBA" id="ARBA00023136"/>
    </source>
</evidence>
<comment type="function">
    <text evidence="8">Component of the cytochrome c oxidase, the last enzyme in the mitochondrial electron transport chain which drives oxidative phosphorylation. The respiratory chain contains 3 multisubunit complexes succinate dehydrogenase (complex II, CII), ubiquinol-cytochrome c oxidoreductase (cytochrome b-c1 complex, complex III, CIII) and cytochrome c oxidase (complex IV, CIV), that cooperate to transfer electrons derived from NADH and succinate to molecular oxygen, creating an electrochemical gradient over the inner membrane that drives transmembrane transport and the ATP synthase. Cytochrome c oxidase is the component of the respiratory chain that catalyzes the reduction of oxygen to water. Electrons originating from reduced cytochrome c in the intermembrane space (IMS) are transferred via the dinuclear copper A center (CU(A)) of subunit 2 and heme A of subunit 1 to the active site in subunit 1, a binuclear center (BNC) formed by heme A3 and copper B (CU(B)). The BNC reduces molecular oxygen to 2 water molecules using 4 electrons from cytochrome c in the IMS and 4 protons from the mitochondrial matrix.</text>
</comment>
<feature type="domain" description="Heme-copper oxidase subunit III family profile" evidence="10">
    <location>
        <begin position="1"/>
        <end position="214"/>
    </location>
</feature>
<feature type="transmembrane region" description="Helical" evidence="9">
    <location>
        <begin position="119"/>
        <end position="138"/>
    </location>
</feature>
<evidence type="ECO:0000256" key="3">
    <source>
        <dbReference type="ARBA" id="ARBA00015944"/>
    </source>
</evidence>
<dbReference type="GO" id="GO:0016020">
    <property type="term" value="C:membrane"/>
    <property type="evidence" value="ECO:0007669"/>
    <property type="project" value="UniProtKB-SubCell"/>
</dbReference>
<comment type="subcellular location">
    <subcellularLocation>
        <location evidence="1">Membrane</location>
        <topology evidence="1">Multi-pass membrane protein</topology>
    </subcellularLocation>
</comment>
<evidence type="ECO:0000256" key="5">
    <source>
        <dbReference type="ARBA" id="ARBA00022967"/>
    </source>
</evidence>
<dbReference type="GO" id="GO:0004129">
    <property type="term" value="F:cytochrome-c oxidase activity"/>
    <property type="evidence" value="ECO:0007669"/>
    <property type="project" value="InterPro"/>
</dbReference>
<reference evidence="11" key="1">
    <citation type="submission" date="2016-04" db="EMBL/GenBank/DDBJ databases">
        <title>A phylogeny of the genus Moniezia inferred from complete mitochondrial genomes.</title>
        <authorList>
            <person name="Guo A."/>
        </authorList>
    </citation>
    <scope>NUCLEOTIDE SEQUENCE</scope>
    <source>
        <strain evidence="11">Guangxi20151207-1</strain>
    </source>
</reference>
<proteinExistence type="inferred from homology"/>
<keyword evidence="5" id="KW-1278">Translocase</keyword>
<gene>
    <name evidence="11" type="primary">cox3</name>
</gene>
<dbReference type="SUPFAM" id="SSF81452">
    <property type="entry name" value="Cytochrome c oxidase subunit III-like"/>
    <property type="match status" value="1"/>
</dbReference>
<keyword evidence="4 8" id="KW-0812">Transmembrane</keyword>
<geneLocation type="mitochondrion" evidence="11"/>
<comment type="similarity">
    <text evidence="2 8">Belongs to the cytochrome c oxidase subunit 3 family.</text>
</comment>
<dbReference type="PANTHER" id="PTHR11403">
    <property type="entry name" value="CYTOCHROME C OXIDASE SUBUNIT III"/>
    <property type="match status" value="1"/>
</dbReference>
<dbReference type="InterPro" id="IPR013833">
    <property type="entry name" value="Cyt_c_oxidase_su3_a-hlx"/>
</dbReference>
<evidence type="ECO:0000259" key="10">
    <source>
        <dbReference type="PROSITE" id="PS50253"/>
    </source>
</evidence>
<feature type="transmembrane region" description="Helical" evidence="9">
    <location>
        <begin position="54"/>
        <end position="77"/>
    </location>
</feature>
<keyword evidence="6 9" id="KW-1133">Transmembrane helix</keyword>
<evidence type="ECO:0000313" key="11">
    <source>
        <dbReference type="EMBL" id="AOY40422.1"/>
    </source>
</evidence>
<dbReference type="AlphaFoldDB" id="A0A2D0VPX6"/>
<dbReference type="CDD" id="cd00386">
    <property type="entry name" value="Heme_Cu_Oxidase_III_like"/>
    <property type="match status" value="1"/>
</dbReference>
<feature type="transmembrane region" description="Helical" evidence="9">
    <location>
        <begin position="89"/>
        <end position="113"/>
    </location>
</feature>
<keyword evidence="7 9" id="KW-0472">Membrane</keyword>
<evidence type="ECO:0000256" key="8">
    <source>
        <dbReference type="RuleBase" id="RU003375"/>
    </source>
</evidence>
<keyword evidence="8 11" id="KW-0496">Mitochondrion</keyword>
<accession>A0A2D0VPX6</accession>
<organism evidence="11">
    <name type="scientific">Moniezia benedeni</name>
    <dbReference type="NCBI Taxonomy" id="218196"/>
    <lineage>
        <taxon>Eukaryota</taxon>
        <taxon>Metazoa</taxon>
        <taxon>Spiralia</taxon>
        <taxon>Lophotrochozoa</taxon>
        <taxon>Platyhelminthes</taxon>
        <taxon>Cestoda</taxon>
        <taxon>Eucestoda</taxon>
        <taxon>Cyclophyllidea</taxon>
        <taxon>Anoplocephalidae</taxon>
        <taxon>Moniezia</taxon>
    </lineage>
</organism>
<feature type="transmembrane region" description="Helical" evidence="9">
    <location>
        <begin position="193"/>
        <end position="213"/>
    </location>
</feature>
<dbReference type="PROSITE" id="PS50253">
    <property type="entry name" value="COX3"/>
    <property type="match status" value="1"/>
</dbReference>
<feature type="transmembrane region" description="Helical" evidence="9">
    <location>
        <begin position="159"/>
        <end position="187"/>
    </location>
</feature>
<evidence type="ECO:0000256" key="1">
    <source>
        <dbReference type="ARBA" id="ARBA00004141"/>
    </source>
</evidence>
<dbReference type="GO" id="GO:0019646">
    <property type="term" value="P:aerobic electron transport chain"/>
    <property type="evidence" value="ECO:0007669"/>
    <property type="project" value="InterPro"/>
</dbReference>
<dbReference type="PANTHER" id="PTHR11403:SF7">
    <property type="entry name" value="CYTOCHROME C OXIDASE SUBUNIT 3"/>
    <property type="match status" value="1"/>
</dbReference>
<dbReference type="Pfam" id="PF00510">
    <property type="entry name" value="COX3"/>
    <property type="match status" value="1"/>
</dbReference>
<evidence type="ECO:0000256" key="2">
    <source>
        <dbReference type="ARBA" id="ARBA00010581"/>
    </source>
</evidence>
<sequence length="214" mass="24584">MSIIPIFVAFSVGLLISGLFLWKVWFVGVSLFILVCLLWVFSNDMVDIFFHYEVGFWLFIVSEVMIFGCLFFNCLFFDCCNYMSLSSPLELPFLGCFVLLGSSITITAFHHLLGWSKCWVLLILTIVLGLSFVILQFVEMNEILMSILNTSFHASSFCTIGLHFSHVVMGVVAFFFILFIGVCNAGVYRCSVVTWYSHFVDYVWLFVYMFVYVC</sequence>
<dbReference type="InterPro" id="IPR000298">
    <property type="entry name" value="Cyt_c_oxidase-like_su3"/>
</dbReference>
<feature type="transmembrane region" description="Helical" evidence="9">
    <location>
        <begin position="12"/>
        <end position="42"/>
    </location>
</feature>
<dbReference type="InterPro" id="IPR024791">
    <property type="entry name" value="Cyt_c/ubiquinol_Oxase_su3"/>
</dbReference>
<dbReference type="EMBL" id="KX121040">
    <property type="protein sequence ID" value="AOY40422.1"/>
    <property type="molecule type" value="Genomic_DNA"/>
</dbReference>
<evidence type="ECO:0000256" key="4">
    <source>
        <dbReference type="ARBA" id="ARBA00022692"/>
    </source>
</evidence>